<dbReference type="HAMAP" id="MF_00073">
    <property type="entry name" value="NusB"/>
    <property type="match status" value="1"/>
</dbReference>
<evidence type="ECO:0000256" key="3">
    <source>
        <dbReference type="ARBA" id="ARBA00022884"/>
    </source>
</evidence>
<sequence length="132" mass="15458">MNRKISREVAMKVLYQMLINKDTYENVKENLYEIVKAEELKSIDNTYIDTVVKGVIDNIDELDKKIEDNLVNWKINRIPKVNLCILRLSIYEILYLEEIPNKVSINEAVELTKKYSDDKSSKFINGVLAKFL</sequence>
<evidence type="ECO:0000259" key="7">
    <source>
        <dbReference type="Pfam" id="PF01029"/>
    </source>
</evidence>
<dbReference type="GO" id="GO:0005829">
    <property type="term" value="C:cytosol"/>
    <property type="evidence" value="ECO:0007669"/>
    <property type="project" value="TreeGrafter"/>
</dbReference>
<keyword evidence="9" id="KW-1185">Reference proteome</keyword>
<dbReference type="InterPro" id="IPR006027">
    <property type="entry name" value="NusB_RsmB_TIM44"/>
</dbReference>
<dbReference type="EMBL" id="LR590481">
    <property type="protein sequence ID" value="VTQ88166.1"/>
    <property type="molecule type" value="Genomic_DNA"/>
</dbReference>
<name>A0A4U9RAL3_HATHI</name>
<evidence type="ECO:0000256" key="4">
    <source>
        <dbReference type="ARBA" id="ARBA00023015"/>
    </source>
</evidence>
<evidence type="ECO:0000313" key="8">
    <source>
        <dbReference type="EMBL" id="VTQ88166.1"/>
    </source>
</evidence>
<keyword evidence="2 6" id="KW-0889">Transcription antitermination</keyword>
<keyword evidence="3 6" id="KW-0694">RNA-binding</keyword>
<comment type="similarity">
    <text evidence="1 6">Belongs to the NusB family.</text>
</comment>
<dbReference type="GO" id="GO:0006353">
    <property type="term" value="P:DNA-templated transcription termination"/>
    <property type="evidence" value="ECO:0007669"/>
    <property type="project" value="UniProtKB-UniRule"/>
</dbReference>
<evidence type="ECO:0000256" key="6">
    <source>
        <dbReference type="HAMAP-Rule" id="MF_00073"/>
    </source>
</evidence>
<dbReference type="PANTHER" id="PTHR11078">
    <property type="entry name" value="N UTILIZATION SUBSTANCE PROTEIN B-RELATED"/>
    <property type="match status" value="1"/>
</dbReference>
<dbReference type="GO" id="GO:0031564">
    <property type="term" value="P:transcription antitermination"/>
    <property type="evidence" value="ECO:0007669"/>
    <property type="project" value="UniProtKB-KW"/>
</dbReference>
<dbReference type="GO" id="GO:0003723">
    <property type="term" value="F:RNA binding"/>
    <property type="evidence" value="ECO:0007669"/>
    <property type="project" value="UniProtKB-UniRule"/>
</dbReference>
<dbReference type="AlphaFoldDB" id="A0A4U9RAL3"/>
<reference evidence="8 9" key="1">
    <citation type="submission" date="2019-05" db="EMBL/GenBank/DDBJ databases">
        <authorList>
            <consortium name="Pathogen Informatics"/>
        </authorList>
    </citation>
    <scope>NUCLEOTIDE SEQUENCE [LARGE SCALE GENOMIC DNA]</scope>
    <source>
        <strain evidence="8 9">NCTC503</strain>
    </source>
</reference>
<dbReference type="NCBIfam" id="TIGR01951">
    <property type="entry name" value="nusB"/>
    <property type="match status" value="1"/>
</dbReference>
<keyword evidence="5 6" id="KW-0804">Transcription</keyword>
<dbReference type="Pfam" id="PF01029">
    <property type="entry name" value="NusB"/>
    <property type="match status" value="1"/>
</dbReference>
<comment type="function">
    <text evidence="6">Involved in transcription antitermination. Required for transcription of ribosomal RNA (rRNA) genes. Binds specifically to the boxA antiterminator sequence of the ribosomal RNA (rrn) operons.</text>
</comment>
<feature type="domain" description="NusB/RsmB/TIM44" evidence="7">
    <location>
        <begin position="6"/>
        <end position="131"/>
    </location>
</feature>
<dbReference type="InterPro" id="IPR035926">
    <property type="entry name" value="NusB-like_sf"/>
</dbReference>
<proteinExistence type="inferred from homology"/>
<organism evidence="8 9">
    <name type="scientific">Hathewaya histolytica</name>
    <name type="common">Clostridium histolyticum</name>
    <dbReference type="NCBI Taxonomy" id="1498"/>
    <lineage>
        <taxon>Bacteria</taxon>
        <taxon>Bacillati</taxon>
        <taxon>Bacillota</taxon>
        <taxon>Clostridia</taxon>
        <taxon>Eubacteriales</taxon>
        <taxon>Clostridiaceae</taxon>
        <taxon>Hathewaya</taxon>
    </lineage>
</organism>
<dbReference type="RefSeq" id="WP_138209881.1">
    <property type="nucleotide sequence ID" value="NZ_CBCRUQ010000022.1"/>
</dbReference>
<keyword evidence="4 6" id="KW-0805">Transcription regulation</keyword>
<evidence type="ECO:0000313" key="9">
    <source>
        <dbReference type="Proteomes" id="UP000308489"/>
    </source>
</evidence>
<dbReference type="Gene3D" id="1.10.940.10">
    <property type="entry name" value="NusB-like"/>
    <property type="match status" value="1"/>
</dbReference>
<evidence type="ECO:0000256" key="5">
    <source>
        <dbReference type="ARBA" id="ARBA00023163"/>
    </source>
</evidence>
<dbReference type="KEGG" id="hhw:NCTC503_01195"/>
<dbReference type="SUPFAM" id="SSF48013">
    <property type="entry name" value="NusB-like"/>
    <property type="match status" value="1"/>
</dbReference>
<gene>
    <name evidence="6 8" type="primary">nusB</name>
    <name evidence="8" type="ORF">NCTC503_01195</name>
</gene>
<dbReference type="OrthoDB" id="9811381at2"/>
<protein>
    <recommendedName>
        <fullName evidence="6">Transcription antitermination protein NusB</fullName>
    </recommendedName>
    <alternativeName>
        <fullName evidence="6">Antitermination factor NusB</fullName>
    </alternativeName>
</protein>
<dbReference type="PANTHER" id="PTHR11078:SF3">
    <property type="entry name" value="ANTITERMINATION NUSB DOMAIN-CONTAINING PROTEIN"/>
    <property type="match status" value="1"/>
</dbReference>
<accession>A0A4U9RAL3</accession>
<dbReference type="InterPro" id="IPR011605">
    <property type="entry name" value="NusB_fam"/>
</dbReference>
<evidence type="ECO:0000256" key="2">
    <source>
        <dbReference type="ARBA" id="ARBA00022814"/>
    </source>
</evidence>
<evidence type="ECO:0000256" key="1">
    <source>
        <dbReference type="ARBA" id="ARBA00005952"/>
    </source>
</evidence>
<dbReference type="Proteomes" id="UP000308489">
    <property type="component" value="Chromosome 1"/>
</dbReference>